<comment type="caution">
    <text evidence="1">The sequence shown here is derived from an EMBL/GenBank/DDBJ whole genome shotgun (WGS) entry which is preliminary data.</text>
</comment>
<dbReference type="Proteomes" id="UP001143328">
    <property type="component" value="Unassembled WGS sequence"/>
</dbReference>
<evidence type="ECO:0000313" key="2">
    <source>
        <dbReference type="Proteomes" id="UP001143328"/>
    </source>
</evidence>
<name>A0A9W6K721_9PSED</name>
<keyword evidence="2" id="KW-1185">Reference proteome</keyword>
<reference evidence="1" key="1">
    <citation type="journal article" date="2014" name="Int. J. Syst. Evol. Microbiol.">
        <title>Complete genome sequence of Corynebacterium casei LMG S-19264T (=DSM 44701T), isolated from a smear-ripened cheese.</title>
        <authorList>
            <consortium name="US DOE Joint Genome Institute (JGI-PGF)"/>
            <person name="Walter F."/>
            <person name="Albersmeier A."/>
            <person name="Kalinowski J."/>
            <person name="Ruckert C."/>
        </authorList>
    </citation>
    <scope>NUCLEOTIDE SEQUENCE</scope>
    <source>
        <strain evidence="1">VKM B-2935</strain>
    </source>
</reference>
<gene>
    <name evidence="1" type="ORF">GCM10017655_30640</name>
</gene>
<dbReference type="AlphaFoldDB" id="A0A9W6K721"/>
<dbReference type="EMBL" id="BSFN01000008">
    <property type="protein sequence ID" value="GLK90002.1"/>
    <property type="molecule type" value="Genomic_DNA"/>
</dbReference>
<dbReference type="RefSeq" id="WP_271196188.1">
    <property type="nucleotide sequence ID" value="NZ_BSFN01000008.1"/>
</dbReference>
<organism evidence="1 2">
    <name type="scientific">Pseudomonas turukhanskensis</name>
    <dbReference type="NCBI Taxonomy" id="1806536"/>
    <lineage>
        <taxon>Bacteria</taxon>
        <taxon>Pseudomonadati</taxon>
        <taxon>Pseudomonadota</taxon>
        <taxon>Gammaproteobacteria</taxon>
        <taxon>Pseudomonadales</taxon>
        <taxon>Pseudomonadaceae</taxon>
        <taxon>Pseudomonas</taxon>
    </lineage>
</organism>
<reference evidence="1" key="2">
    <citation type="submission" date="2023-01" db="EMBL/GenBank/DDBJ databases">
        <authorList>
            <person name="Sun Q."/>
            <person name="Evtushenko L."/>
        </authorList>
    </citation>
    <scope>NUCLEOTIDE SEQUENCE</scope>
    <source>
        <strain evidence="1">VKM B-2935</strain>
    </source>
</reference>
<proteinExistence type="predicted"/>
<evidence type="ECO:0000313" key="1">
    <source>
        <dbReference type="EMBL" id="GLK90002.1"/>
    </source>
</evidence>
<accession>A0A9W6K721</accession>
<sequence>MESLITYKRNGVTKTFTVPSNLLPNIAAVKFALIDHELLEQDQRLPHHGIEALFDEMRLEIL</sequence>
<protein>
    <submittedName>
        <fullName evidence="1">Uncharacterized protein</fullName>
    </submittedName>
</protein>